<evidence type="ECO:0000256" key="1">
    <source>
        <dbReference type="SAM" id="MobiDB-lite"/>
    </source>
</evidence>
<accession>A0A8D8BRE6</accession>
<name>A0A8D8BRE6_CULPI</name>
<feature type="region of interest" description="Disordered" evidence="1">
    <location>
        <begin position="114"/>
        <end position="153"/>
    </location>
</feature>
<protein>
    <submittedName>
        <fullName evidence="2">(northern house mosquito) hypothetical protein</fullName>
    </submittedName>
</protein>
<reference evidence="2" key="1">
    <citation type="submission" date="2021-05" db="EMBL/GenBank/DDBJ databases">
        <authorList>
            <person name="Alioto T."/>
            <person name="Alioto T."/>
            <person name="Gomez Garrido J."/>
        </authorList>
    </citation>
    <scope>NUCLEOTIDE SEQUENCE</scope>
</reference>
<dbReference type="EMBL" id="HBUE01088520">
    <property type="protein sequence ID" value="CAG6480398.1"/>
    <property type="molecule type" value="Transcribed_RNA"/>
</dbReference>
<evidence type="ECO:0000313" key="2">
    <source>
        <dbReference type="EMBL" id="CAG6480398.1"/>
    </source>
</evidence>
<sequence length="153" mass="17413">MFRPRPRFWVRWGRGKLRRMRTSRLLNFQVIDLVRDDAMNGDLHCFRFRSCGGTSPDYDTSADTTVSAGGQHRRATLAKKARFQVCLHQRPEQPSEAHPDGIDDLEQIVLGRESQVTQDHQAGSVPEGIGRPERPPQAAKQHTKHRQAIAHNV</sequence>
<proteinExistence type="predicted"/>
<dbReference type="AlphaFoldDB" id="A0A8D8BRE6"/>
<feature type="compositionally biased region" description="Basic residues" evidence="1">
    <location>
        <begin position="141"/>
        <end position="153"/>
    </location>
</feature>
<organism evidence="2">
    <name type="scientific">Culex pipiens</name>
    <name type="common">House mosquito</name>
    <dbReference type="NCBI Taxonomy" id="7175"/>
    <lineage>
        <taxon>Eukaryota</taxon>
        <taxon>Metazoa</taxon>
        <taxon>Ecdysozoa</taxon>
        <taxon>Arthropoda</taxon>
        <taxon>Hexapoda</taxon>
        <taxon>Insecta</taxon>
        <taxon>Pterygota</taxon>
        <taxon>Neoptera</taxon>
        <taxon>Endopterygota</taxon>
        <taxon>Diptera</taxon>
        <taxon>Nematocera</taxon>
        <taxon>Culicoidea</taxon>
        <taxon>Culicidae</taxon>
        <taxon>Culicinae</taxon>
        <taxon>Culicini</taxon>
        <taxon>Culex</taxon>
        <taxon>Culex</taxon>
    </lineage>
</organism>